<keyword evidence="1" id="KW-0732">Signal</keyword>
<protein>
    <recommendedName>
        <fullName evidence="2">RNase H type-1 domain-containing protein</fullName>
    </recommendedName>
</protein>
<accession>A0AAD3D538</accession>
<evidence type="ECO:0000259" key="2">
    <source>
        <dbReference type="Pfam" id="PF13456"/>
    </source>
</evidence>
<feature type="chain" id="PRO_5042068473" description="RNase H type-1 domain-containing protein" evidence="1">
    <location>
        <begin position="18"/>
        <end position="379"/>
    </location>
</feature>
<comment type="caution">
    <text evidence="3">The sequence shown here is derived from an EMBL/GenBank/DDBJ whole genome shotgun (WGS) entry which is preliminary data.</text>
</comment>
<organism evidence="3 4">
    <name type="scientific">Chaetoceros tenuissimus</name>
    <dbReference type="NCBI Taxonomy" id="426638"/>
    <lineage>
        <taxon>Eukaryota</taxon>
        <taxon>Sar</taxon>
        <taxon>Stramenopiles</taxon>
        <taxon>Ochrophyta</taxon>
        <taxon>Bacillariophyta</taxon>
        <taxon>Coscinodiscophyceae</taxon>
        <taxon>Chaetocerotophycidae</taxon>
        <taxon>Chaetocerotales</taxon>
        <taxon>Chaetocerotaceae</taxon>
        <taxon>Chaetoceros</taxon>
    </lineage>
</organism>
<dbReference type="PANTHER" id="PTHR47723">
    <property type="entry name" value="OS05G0353850 PROTEIN"/>
    <property type="match status" value="1"/>
</dbReference>
<keyword evidence="4" id="KW-1185">Reference proteome</keyword>
<evidence type="ECO:0000313" key="4">
    <source>
        <dbReference type="Proteomes" id="UP001054902"/>
    </source>
</evidence>
<dbReference type="GO" id="GO:0003676">
    <property type="term" value="F:nucleic acid binding"/>
    <property type="evidence" value="ECO:0007669"/>
    <property type="project" value="InterPro"/>
</dbReference>
<dbReference type="InterPro" id="IPR053151">
    <property type="entry name" value="RNase_H-like"/>
</dbReference>
<dbReference type="PANTHER" id="PTHR47723:SF19">
    <property type="entry name" value="POLYNUCLEOTIDYL TRANSFERASE, RIBONUCLEASE H-LIKE SUPERFAMILY PROTEIN"/>
    <property type="match status" value="1"/>
</dbReference>
<dbReference type="Gene3D" id="3.30.420.10">
    <property type="entry name" value="Ribonuclease H-like superfamily/Ribonuclease H"/>
    <property type="match status" value="1"/>
</dbReference>
<dbReference type="GO" id="GO:0004523">
    <property type="term" value="F:RNA-DNA hybrid ribonuclease activity"/>
    <property type="evidence" value="ECO:0007669"/>
    <property type="project" value="InterPro"/>
</dbReference>
<evidence type="ECO:0000313" key="3">
    <source>
        <dbReference type="EMBL" id="GFH57938.1"/>
    </source>
</evidence>
<gene>
    <name evidence="3" type="ORF">CTEN210_14414</name>
</gene>
<dbReference type="InterPro" id="IPR012337">
    <property type="entry name" value="RNaseH-like_sf"/>
</dbReference>
<dbReference type="InterPro" id="IPR002156">
    <property type="entry name" value="RNaseH_domain"/>
</dbReference>
<proteinExistence type="predicted"/>
<dbReference type="Pfam" id="PF13456">
    <property type="entry name" value="RVT_3"/>
    <property type="match status" value="1"/>
</dbReference>
<dbReference type="SUPFAM" id="SSF53098">
    <property type="entry name" value="Ribonuclease H-like"/>
    <property type="match status" value="1"/>
</dbReference>
<dbReference type="EMBL" id="BLLK01000060">
    <property type="protein sequence ID" value="GFH57938.1"/>
    <property type="molecule type" value="Genomic_DNA"/>
</dbReference>
<sequence>MFLSISVTLLLASLVLNFDGSLRVAEDPNTELVKSSISSKFLPPLAASAICLKDETTGKIIALCSRNIPISPFVTSADVEYDALLLGMECIQELTLESNEDWKDMHIIVKGDCRMVIDQMNGVSIPRKQKIYYDQISDLVVEITKKHNISFEFQHVNREFNQVCDEMCKAVILSQQKAEIQKCFDRIELIRDNYTPQDIPTNRKKKIAFLETPFSSVLDKVSSWENSYLPISLRPIYFCKLYDAFVEVNDVIAIKRLGVIMCEEHDRMKKEDICLDTRKNMMIIGVMLQCFALIELGLVKEVEKVKKEYRREIGSDIEKIIIDQTFPRSLEKSLHLQNKGEQGWILEETTELSSDDDHELDVWRNSMLMESRDRHFCKF</sequence>
<evidence type="ECO:0000256" key="1">
    <source>
        <dbReference type="SAM" id="SignalP"/>
    </source>
</evidence>
<feature type="signal peptide" evidence="1">
    <location>
        <begin position="1"/>
        <end position="17"/>
    </location>
</feature>
<dbReference type="Proteomes" id="UP001054902">
    <property type="component" value="Unassembled WGS sequence"/>
</dbReference>
<dbReference type="InterPro" id="IPR036397">
    <property type="entry name" value="RNaseH_sf"/>
</dbReference>
<reference evidence="3 4" key="1">
    <citation type="journal article" date="2021" name="Sci. Rep.">
        <title>The genome of the diatom Chaetoceros tenuissimus carries an ancient integrated fragment of an extant virus.</title>
        <authorList>
            <person name="Hongo Y."/>
            <person name="Kimura K."/>
            <person name="Takaki Y."/>
            <person name="Yoshida Y."/>
            <person name="Baba S."/>
            <person name="Kobayashi G."/>
            <person name="Nagasaki K."/>
            <person name="Hano T."/>
            <person name="Tomaru Y."/>
        </authorList>
    </citation>
    <scope>NUCLEOTIDE SEQUENCE [LARGE SCALE GENOMIC DNA]</scope>
    <source>
        <strain evidence="3 4">NIES-3715</strain>
    </source>
</reference>
<dbReference type="AlphaFoldDB" id="A0AAD3D538"/>
<feature type="domain" description="RNase H type-1" evidence="2">
    <location>
        <begin position="57"/>
        <end position="170"/>
    </location>
</feature>
<name>A0AAD3D538_9STRA</name>